<proteinExistence type="predicted"/>
<sequence>MRRLAMRSLARNIASARLRGHRPFMRRFVPFLALSLAACMARQPEAQPQVAQPAPQPEARSRQLLGLTPQEVVGHLGHPSLQVREGNSLKLQFSNRRCVLDAYFYPSTNGAMRVTWIDTRTANGVDTDQAACISDLETPS</sequence>
<evidence type="ECO:0000313" key="2">
    <source>
        <dbReference type="Proteomes" id="UP001500827"/>
    </source>
</evidence>
<dbReference type="Proteomes" id="UP001500827">
    <property type="component" value="Unassembled WGS sequence"/>
</dbReference>
<gene>
    <name evidence="1" type="ORF">GCM10022276_19490</name>
</gene>
<name>A0ABP7LJ98_9SPHN</name>
<evidence type="ECO:0000313" key="1">
    <source>
        <dbReference type="EMBL" id="GAA3900787.1"/>
    </source>
</evidence>
<reference evidence="2" key="1">
    <citation type="journal article" date="2019" name="Int. J. Syst. Evol. Microbiol.">
        <title>The Global Catalogue of Microorganisms (GCM) 10K type strain sequencing project: providing services to taxonomists for standard genome sequencing and annotation.</title>
        <authorList>
            <consortium name="The Broad Institute Genomics Platform"/>
            <consortium name="The Broad Institute Genome Sequencing Center for Infectious Disease"/>
            <person name="Wu L."/>
            <person name="Ma J."/>
        </authorList>
    </citation>
    <scope>NUCLEOTIDE SEQUENCE [LARGE SCALE GENOMIC DNA]</scope>
    <source>
        <strain evidence="2">JCM 17543</strain>
    </source>
</reference>
<protein>
    <submittedName>
        <fullName evidence="1">Uncharacterized protein</fullName>
    </submittedName>
</protein>
<organism evidence="1 2">
    <name type="scientific">Sphingomonas limnosediminicola</name>
    <dbReference type="NCBI Taxonomy" id="940133"/>
    <lineage>
        <taxon>Bacteria</taxon>
        <taxon>Pseudomonadati</taxon>
        <taxon>Pseudomonadota</taxon>
        <taxon>Alphaproteobacteria</taxon>
        <taxon>Sphingomonadales</taxon>
        <taxon>Sphingomonadaceae</taxon>
        <taxon>Sphingomonas</taxon>
    </lineage>
</organism>
<accession>A0ABP7LJ98</accession>
<keyword evidence="2" id="KW-1185">Reference proteome</keyword>
<comment type="caution">
    <text evidence="1">The sequence shown here is derived from an EMBL/GenBank/DDBJ whole genome shotgun (WGS) entry which is preliminary data.</text>
</comment>
<dbReference type="EMBL" id="BAABBM010000001">
    <property type="protein sequence ID" value="GAA3900787.1"/>
    <property type="molecule type" value="Genomic_DNA"/>
</dbReference>